<accession>A0ABR9XGM3</accession>
<keyword evidence="5" id="KW-1185">Reference proteome</keyword>
<dbReference type="Pfam" id="PF00149">
    <property type="entry name" value="Metallophos"/>
    <property type="match status" value="1"/>
</dbReference>
<dbReference type="Proteomes" id="UP000632774">
    <property type="component" value="Unassembled WGS sequence"/>
</dbReference>
<gene>
    <name evidence="4" type="ORF">IRJ18_07305</name>
</gene>
<evidence type="ECO:0000259" key="3">
    <source>
        <dbReference type="Pfam" id="PF16371"/>
    </source>
</evidence>
<dbReference type="RefSeq" id="WP_194105537.1">
    <property type="nucleotide sequence ID" value="NZ_JADFFM010000001.1"/>
</dbReference>
<proteinExistence type="predicted"/>
<dbReference type="Pfam" id="PF16370">
    <property type="entry name" value="MetallophosC"/>
    <property type="match status" value="1"/>
</dbReference>
<name>A0ABR9XGM3_9SPHI</name>
<feature type="domain" description="Calcineurin-like phosphoesterase" evidence="1">
    <location>
        <begin position="162"/>
        <end position="307"/>
    </location>
</feature>
<dbReference type="PANTHER" id="PTHR43143:SF1">
    <property type="entry name" value="SERINE_THREONINE-PROTEIN PHOSPHATASE CPPED1"/>
    <property type="match status" value="1"/>
</dbReference>
<dbReference type="InterPro" id="IPR051918">
    <property type="entry name" value="STPP_CPPED1"/>
</dbReference>
<dbReference type="SUPFAM" id="SSF56300">
    <property type="entry name" value="Metallo-dependent phosphatases"/>
    <property type="match status" value="1"/>
</dbReference>
<evidence type="ECO:0000313" key="5">
    <source>
        <dbReference type="Proteomes" id="UP000632774"/>
    </source>
</evidence>
<evidence type="ECO:0000259" key="1">
    <source>
        <dbReference type="Pfam" id="PF00149"/>
    </source>
</evidence>
<organism evidence="4 5">
    <name type="scientific">Mucilaginibacter boryungensis</name>
    <dbReference type="NCBI Taxonomy" id="768480"/>
    <lineage>
        <taxon>Bacteria</taxon>
        <taxon>Pseudomonadati</taxon>
        <taxon>Bacteroidota</taxon>
        <taxon>Sphingobacteriia</taxon>
        <taxon>Sphingobacteriales</taxon>
        <taxon>Sphingobacteriaceae</taxon>
        <taxon>Mucilaginibacter</taxon>
    </lineage>
</organism>
<dbReference type="Gene3D" id="3.60.21.10">
    <property type="match status" value="1"/>
</dbReference>
<dbReference type="EMBL" id="JADFFM010000001">
    <property type="protein sequence ID" value="MBE9666163.1"/>
    <property type="molecule type" value="Genomic_DNA"/>
</dbReference>
<dbReference type="InterPro" id="IPR032285">
    <property type="entry name" value="Metallophos_N"/>
</dbReference>
<dbReference type="InterPro" id="IPR029052">
    <property type="entry name" value="Metallo-depent_PP-like"/>
</dbReference>
<dbReference type="InterPro" id="IPR032288">
    <property type="entry name" value="Metallophos_C"/>
</dbReference>
<protein>
    <submittedName>
        <fullName evidence="4">Calcineurin-like phosphoesterase C-terminal domain-containing protein</fullName>
    </submittedName>
</protein>
<feature type="domain" description="Calcineurin-like phosphoesterase N-terminal" evidence="3">
    <location>
        <begin position="37"/>
        <end position="110"/>
    </location>
</feature>
<sequence>MKRRSFIQQSLITAGGLALTFKSNFLYALSKNDAIAGKVTAGGKPLANVMVTDGFSVVKTDANGNYKINPADNAQFVYVSIPAGYEIPHEKNLAKFYYAIKNSSYFDFELVPLKKNDDKHAFILWADPQVKNDKDVQQMMDTSVPDVKKLLKSMPGELVHGICVGDLVWDNHALFYDYNKAVNDMGIPFFQALGNHDEDYREGGDETSDHTFKSHYGPTYYSFNRGKAHYVVIDNVRYLGVDRNYDGWITDQQLSWLKKDLELVDKDALLIVSLHMPVHNEVKNNKELYALMANFKNAHIMSGHTHYHRNVITDHIFEHNHGTVCGAWWTGPICEDGTPRGYGVYHVDGNQLKWYYKSTGEDKSYQMALFTDKLTNQNRVIANVWNWDPEWKVEYWADGQPKGEMENQKAFDPLAVQLYLGDQLPAKRTFAEPRKTDHIFVAHVEPGVKKVKVVATDRFGDKYESEVKV</sequence>
<dbReference type="Pfam" id="PF16371">
    <property type="entry name" value="MetallophosN"/>
    <property type="match status" value="1"/>
</dbReference>
<reference evidence="4 5" key="1">
    <citation type="submission" date="2020-10" db="EMBL/GenBank/DDBJ databases">
        <title>Mucilaginibacter mali sp. nov., isolated from rhizosphere soil of apple orchard.</title>
        <authorList>
            <person name="Lee J.-S."/>
            <person name="Kim H.S."/>
            <person name="Kim J.-S."/>
        </authorList>
    </citation>
    <scope>NUCLEOTIDE SEQUENCE [LARGE SCALE GENOMIC DNA]</scope>
    <source>
        <strain evidence="4 5">KCTC 23157</strain>
    </source>
</reference>
<evidence type="ECO:0000313" key="4">
    <source>
        <dbReference type="EMBL" id="MBE9666163.1"/>
    </source>
</evidence>
<comment type="caution">
    <text evidence="4">The sequence shown here is derived from an EMBL/GenBank/DDBJ whole genome shotgun (WGS) entry which is preliminary data.</text>
</comment>
<feature type="domain" description="Calcineurin-like phosphoesterase C-terminal" evidence="2">
    <location>
        <begin position="318"/>
        <end position="463"/>
    </location>
</feature>
<evidence type="ECO:0000259" key="2">
    <source>
        <dbReference type="Pfam" id="PF16370"/>
    </source>
</evidence>
<dbReference type="InterPro" id="IPR004843">
    <property type="entry name" value="Calcineurin-like_PHP"/>
</dbReference>
<dbReference type="PANTHER" id="PTHR43143">
    <property type="entry name" value="METALLOPHOSPHOESTERASE, CALCINEURIN SUPERFAMILY"/>
    <property type="match status" value="1"/>
</dbReference>